<dbReference type="OrthoDB" id="673194at2"/>
<evidence type="ECO:0000313" key="2">
    <source>
        <dbReference type="EMBL" id="RBL89150.1"/>
    </source>
</evidence>
<keyword evidence="3" id="KW-1185">Reference proteome</keyword>
<keyword evidence="1" id="KW-0732">Signal</keyword>
<dbReference type="Proteomes" id="UP000253410">
    <property type="component" value="Unassembled WGS sequence"/>
</dbReference>
<gene>
    <name evidence="2" type="ORF">DF182_21725</name>
</gene>
<name>A0A365XSN9_9BACT</name>
<evidence type="ECO:0008006" key="4">
    <source>
        <dbReference type="Google" id="ProtNLM"/>
    </source>
</evidence>
<evidence type="ECO:0000313" key="3">
    <source>
        <dbReference type="Proteomes" id="UP000253410"/>
    </source>
</evidence>
<organism evidence="2 3">
    <name type="scientific">Chitinophaga flava</name>
    <dbReference type="NCBI Taxonomy" id="2259036"/>
    <lineage>
        <taxon>Bacteria</taxon>
        <taxon>Pseudomonadati</taxon>
        <taxon>Bacteroidota</taxon>
        <taxon>Chitinophagia</taxon>
        <taxon>Chitinophagales</taxon>
        <taxon>Chitinophagaceae</taxon>
        <taxon>Chitinophaga</taxon>
    </lineage>
</organism>
<reference evidence="2 3" key="1">
    <citation type="submission" date="2018-05" db="EMBL/GenBank/DDBJ databases">
        <title>Chitinophaga sp. K3CV102501T nov., isolated from isolated from a monsoon evergreen broad-leaved forest soil.</title>
        <authorList>
            <person name="Lv Y."/>
        </authorList>
    </citation>
    <scope>NUCLEOTIDE SEQUENCE [LARGE SCALE GENOMIC DNA]</scope>
    <source>
        <strain evidence="2 3">GDMCC 1.1325</strain>
    </source>
</reference>
<accession>A0A365XSN9</accession>
<proteinExistence type="predicted"/>
<dbReference type="EMBL" id="QFFJ01000002">
    <property type="protein sequence ID" value="RBL89150.1"/>
    <property type="molecule type" value="Genomic_DNA"/>
</dbReference>
<sequence length="175" mass="19659">MTLKLLPVAAMLTGICIVACNGPAQEVRAIVLADDVSPPPIDTMIVNGDTIQADHIASWNAFEKYNGRYAVEVALLDREPLKSRLETLLGKSRKVFMERFKITPPIEVENKILFNEGYMPSGSGSDEAAIAIDMERDIIYIGFSVNKKRMLFSEKKDTDYPEKFLQWLNRNADAF</sequence>
<protein>
    <recommendedName>
        <fullName evidence="4">Chalcone isomerase domain-containing protein</fullName>
    </recommendedName>
</protein>
<comment type="caution">
    <text evidence="2">The sequence shown here is derived from an EMBL/GenBank/DDBJ whole genome shotgun (WGS) entry which is preliminary data.</text>
</comment>
<evidence type="ECO:0000256" key="1">
    <source>
        <dbReference type="SAM" id="SignalP"/>
    </source>
</evidence>
<feature type="chain" id="PRO_5016941771" description="Chalcone isomerase domain-containing protein" evidence="1">
    <location>
        <begin position="20"/>
        <end position="175"/>
    </location>
</feature>
<feature type="signal peptide" evidence="1">
    <location>
        <begin position="1"/>
        <end position="19"/>
    </location>
</feature>
<dbReference type="AlphaFoldDB" id="A0A365XSN9"/>